<feature type="transmembrane region" description="Helical" evidence="9">
    <location>
        <begin position="229"/>
        <end position="254"/>
    </location>
</feature>
<evidence type="ECO:0000256" key="4">
    <source>
        <dbReference type="ARBA" id="ARBA00022692"/>
    </source>
</evidence>
<keyword evidence="3" id="KW-1003">Cell membrane</keyword>
<keyword evidence="2" id="KW-0813">Transport</keyword>
<comment type="subcellular location">
    <subcellularLocation>
        <location evidence="1">Cell membrane</location>
        <topology evidence="1">Multi-pass membrane protein</topology>
    </subcellularLocation>
</comment>
<keyword evidence="6 9" id="KW-1133">Transmembrane helix</keyword>
<evidence type="ECO:0000256" key="6">
    <source>
        <dbReference type="ARBA" id="ARBA00022989"/>
    </source>
</evidence>
<comment type="caution">
    <text evidence="10">The sequence shown here is derived from an EMBL/GenBank/DDBJ whole genome shotgun (WGS) entry which is preliminary data.</text>
</comment>
<feature type="transmembrane region" description="Helical" evidence="9">
    <location>
        <begin position="99"/>
        <end position="119"/>
    </location>
</feature>
<dbReference type="CDD" id="cd06582">
    <property type="entry name" value="TM_PBP1_LivH_like"/>
    <property type="match status" value="1"/>
</dbReference>
<feature type="transmembrane region" description="Helical" evidence="9">
    <location>
        <begin position="37"/>
        <end position="58"/>
    </location>
</feature>
<keyword evidence="4 9" id="KW-0812">Transmembrane</keyword>
<sequence>MGEIVAALVAGVAGGVPLFVVASGLTLIYGVMRVLNFAHGALFALGAFVLATVLGGAAPSPLMLVVALLVAAVVVGAVGAVSEVTIFRRLYTRDHTTTLLASYALLLTLGGLTEQIWGVTPRSQAQAIELAGAVGIGGIRVAVYDLVLIGIGLVLAAGLTVLLRRSSFGQNIRAVAHDETMARALGVRARRVQLPVFVLGSALAGLAGALIAPLVSIEPGLAPTFVVQSFAVVIIGGLGSIPGALVAALLIGVLESFAVSFQPGLVGFSLYIGVAAVLLLRPGGLLSTSSGLREA</sequence>
<keyword evidence="11" id="KW-1185">Reference proteome</keyword>
<evidence type="ECO:0000256" key="3">
    <source>
        <dbReference type="ARBA" id="ARBA00022475"/>
    </source>
</evidence>
<proteinExistence type="inferred from homology"/>
<dbReference type="InterPro" id="IPR052157">
    <property type="entry name" value="BCAA_transport_permease"/>
</dbReference>
<keyword evidence="7 9" id="KW-0472">Membrane</keyword>
<evidence type="ECO:0000256" key="2">
    <source>
        <dbReference type="ARBA" id="ARBA00022448"/>
    </source>
</evidence>
<dbReference type="RefSeq" id="WP_349296872.1">
    <property type="nucleotide sequence ID" value="NZ_JBEDNQ010000002.1"/>
</dbReference>
<accession>A0ABV1K5N5</accession>
<evidence type="ECO:0000256" key="9">
    <source>
        <dbReference type="SAM" id="Phobius"/>
    </source>
</evidence>
<gene>
    <name evidence="10" type="ORF">WIS52_04780</name>
</gene>
<evidence type="ECO:0000256" key="1">
    <source>
        <dbReference type="ARBA" id="ARBA00004651"/>
    </source>
</evidence>
<name>A0ABV1K5N5_9PSEU</name>
<reference evidence="10 11" key="1">
    <citation type="submission" date="2024-03" db="EMBL/GenBank/DDBJ databases">
        <title>Draft genome sequence of Pseudonocardia nematodicida JCM 31783.</title>
        <authorList>
            <person name="Butdee W."/>
            <person name="Duangmal K."/>
        </authorList>
    </citation>
    <scope>NUCLEOTIDE SEQUENCE [LARGE SCALE GENOMIC DNA]</scope>
    <source>
        <strain evidence="10 11">JCM 31783</strain>
    </source>
</reference>
<dbReference type="Proteomes" id="UP001494902">
    <property type="component" value="Unassembled WGS sequence"/>
</dbReference>
<evidence type="ECO:0000256" key="7">
    <source>
        <dbReference type="ARBA" id="ARBA00023136"/>
    </source>
</evidence>
<dbReference type="InterPro" id="IPR001851">
    <property type="entry name" value="ABC_transp_permease"/>
</dbReference>
<evidence type="ECO:0000256" key="8">
    <source>
        <dbReference type="ARBA" id="ARBA00037998"/>
    </source>
</evidence>
<evidence type="ECO:0000313" key="10">
    <source>
        <dbReference type="EMBL" id="MEQ3549776.1"/>
    </source>
</evidence>
<dbReference type="PANTHER" id="PTHR11795">
    <property type="entry name" value="BRANCHED-CHAIN AMINO ACID TRANSPORT SYSTEM PERMEASE PROTEIN LIVH"/>
    <property type="match status" value="1"/>
</dbReference>
<feature type="transmembrane region" description="Helical" evidence="9">
    <location>
        <begin position="261"/>
        <end position="280"/>
    </location>
</feature>
<protein>
    <submittedName>
        <fullName evidence="10">Branched-chain amino acid ABC transporter permease</fullName>
    </submittedName>
</protein>
<dbReference type="PANTHER" id="PTHR11795:SF442">
    <property type="entry name" value="ABC TRANSPORTER ATP-BINDING PROTEIN"/>
    <property type="match status" value="1"/>
</dbReference>
<dbReference type="Pfam" id="PF02653">
    <property type="entry name" value="BPD_transp_2"/>
    <property type="match status" value="1"/>
</dbReference>
<evidence type="ECO:0000256" key="5">
    <source>
        <dbReference type="ARBA" id="ARBA00022970"/>
    </source>
</evidence>
<feature type="transmembrane region" description="Helical" evidence="9">
    <location>
        <begin position="6"/>
        <end position="30"/>
    </location>
</feature>
<comment type="similarity">
    <text evidence="8">Belongs to the binding-protein-dependent transport system permease family. LivHM subfamily.</text>
</comment>
<feature type="transmembrane region" description="Helical" evidence="9">
    <location>
        <begin position="196"/>
        <end position="217"/>
    </location>
</feature>
<dbReference type="EMBL" id="JBEDNQ010000002">
    <property type="protein sequence ID" value="MEQ3549776.1"/>
    <property type="molecule type" value="Genomic_DNA"/>
</dbReference>
<feature type="transmembrane region" description="Helical" evidence="9">
    <location>
        <begin position="139"/>
        <end position="163"/>
    </location>
</feature>
<evidence type="ECO:0000313" key="11">
    <source>
        <dbReference type="Proteomes" id="UP001494902"/>
    </source>
</evidence>
<feature type="transmembrane region" description="Helical" evidence="9">
    <location>
        <begin position="64"/>
        <end position="87"/>
    </location>
</feature>
<keyword evidence="5" id="KW-0029">Amino-acid transport</keyword>
<organism evidence="10 11">
    <name type="scientific">Pseudonocardia nematodicida</name>
    <dbReference type="NCBI Taxonomy" id="1206997"/>
    <lineage>
        <taxon>Bacteria</taxon>
        <taxon>Bacillati</taxon>
        <taxon>Actinomycetota</taxon>
        <taxon>Actinomycetes</taxon>
        <taxon>Pseudonocardiales</taxon>
        <taxon>Pseudonocardiaceae</taxon>
        <taxon>Pseudonocardia</taxon>
    </lineage>
</organism>